<evidence type="ECO:0000256" key="9">
    <source>
        <dbReference type="ARBA" id="ARBA00022909"/>
    </source>
</evidence>
<evidence type="ECO:0000256" key="10">
    <source>
        <dbReference type="ARBA" id="ARBA00029409"/>
    </source>
</evidence>
<keyword evidence="5 14" id="KW-0808">Transferase</keyword>
<feature type="domain" description="7,8-dihydro-6-hydroxymethylpterin-pyrophosphokinase" evidence="13">
    <location>
        <begin position="92"/>
        <end position="103"/>
    </location>
</feature>
<dbReference type="InterPro" id="IPR000550">
    <property type="entry name" value="Hppk"/>
</dbReference>
<dbReference type="KEGG" id="orp:MOP44_09190"/>
<comment type="pathway">
    <text evidence="1">Cofactor biosynthesis; tetrahydrofolate biosynthesis; 2-amino-4-hydroxy-6-hydroxymethyl-7,8-dihydropteridine diphosphate from 7,8-dihydroneopterin triphosphate: step 4/4.</text>
</comment>
<evidence type="ECO:0000256" key="4">
    <source>
        <dbReference type="ARBA" id="ARBA00016218"/>
    </source>
</evidence>
<evidence type="ECO:0000313" key="14">
    <source>
        <dbReference type="EMBL" id="UWZ86105.1"/>
    </source>
</evidence>
<evidence type="ECO:0000256" key="3">
    <source>
        <dbReference type="ARBA" id="ARBA00013253"/>
    </source>
</evidence>
<evidence type="ECO:0000313" key="15">
    <source>
        <dbReference type="Proteomes" id="UP001059380"/>
    </source>
</evidence>
<accession>A0A9J7BU43</accession>
<comment type="similarity">
    <text evidence="2">Belongs to the HPPK family.</text>
</comment>
<gene>
    <name evidence="14" type="primary">folK</name>
    <name evidence="14" type="ORF">MOP44_09190</name>
</gene>
<name>A0A9J7BU43_9BACT</name>
<dbReference type="EMBL" id="CP093313">
    <property type="protein sequence ID" value="UWZ86105.1"/>
    <property type="molecule type" value="Genomic_DNA"/>
</dbReference>
<dbReference type="GO" id="GO:0046656">
    <property type="term" value="P:folic acid biosynthetic process"/>
    <property type="evidence" value="ECO:0007669"/>
    <property type="project" value="UniProtKB-KW"/>
</dbReference>
<dbReference type="PANTHER" id="PTHR43071:SF1">
    <property type="entry name" value="2-AMINO-4-HYDROXY-6-HYDROXYMETHYLDIHYDROPTERIDINE PYROPHOSPHOKINASE"/>
    <property type="match status" value="1"/>
</dbReference>
<dbReference type="Gene3D" id="3.30.70.560">
    <property type="entry name" value="7,8-Dihydro-6-hydroxymethylpterin-pyrophosphokinase HPPK"/>
    <property type="match status" value="1"/>
</dbReference>
<dbReference type="AlphaFoldDB" id="A0A9J7BU43"/>
<organism evidence="14 15">
    <name type="scientific">Occallatibacter riparius</name>
    <dbReference type="NCBI Taxonomy" id="1002689"/>
    <lineage>
        <taxon>Bacteria</taxon>
        <taxon>Pseudomonadati</taxon>
        <taxon>Acidobacteriota</taxon>
        <taxon>Terriglobia</taxon>
        <taxon>Terriglobales</taxon>
        <taxon>Acidobacteriaceae</taxon>
        <taxon>Occallatibacter</taxon>
    </lineage>
</organism>
<proteinExistence type="inferred from homology"/>
<evidence type="ECO:0000256" key="11">
    <source>
        <dbReference type="ARBA" id="ARBA00029766"/>
    </source>
</evidence>
<dbReference type="PROSITE" id="PS00794">
    <property type="entry name" value="HPPK"/>
    <property type="match status" value="1"/>
</dbReference>
<dbReference type="Proteomes" id="UP001059380">
    <property type="component" value="Chromosome"/>
</dbReference>
<evidence type="ECO:0000256" key="1">
    <source>
        <dbReference type="ARBA" id="ARBA00005051"/>
    </source>
</evidence>
<dbReference type="GO" id="GO:0005524">
    <property type="term" value="F:ATP binding"/>
    <property type="evidence" value="ECO:0007669"/>
    <property type="project" value="UniProtKB-KW"/>
</dbReference>
<dbReference type="NCBIfam" id="TIGR01498">
    <property type="entry name" value="folK"/>
    <property type="match status" value="1"/>
</dbReference>
<evidence type="ECO:0000256" key="8">
    <source>
        <dbReference type="ARBA" id="ARBA00022840"/>
    </source>
</evidence>
<dbReference type="CDD" id="cd00483">
    <property type="entry name" value="HPPK"/>
    <property type="match status" value="1"/>
</dbReference>
<evidence type="ECO:0000256" key="5">
    <source>
        <dbReference type="ARBA" id="ARBA00022679"/>
    </source>
</evidence>
<protein>
    <recommendedName>
        <fullName evidence="4">2-amino-4-hydroxy-6-hydroxymethyldihydropteridine pyrophosphokinase</fullName>
        <ecNumber evidence="3">2.7.6.3</ecNumber>
    </recommendedName>
    <alternativeName>
        <fullName evidence="11">6-hydroxymethyl-7,8-dihydropterin pyrophosphokinase</fullName>
    </alternativeName>
    <alternativeName>
        <fullName evidence="12">7,8-dihydro-6-hydroxymethylpterin-pyrophosphokinase</fullName>
    </alternativeName>
</protein>
<dbReference type="GO" id="GO:0003848">
    <property type="term" value="F:2-amino-4-hydroxy-6-hydroxymethyldihydropteridine diphosphokinase activity"/>
    <property type="evidence" value="ECO:0007669"/>
    <property type="project" value="UniProtKB-EC"/>
</dbReference>
<evidence type="ECO:0000256" key="2">
    <source>
        <dbReference type="ARBA" id="ARBA00005810"/>
    </source>
</evidence>
<keyword evidence="6" id="KW-0547">Nucleotide-binding</keyword>
<dbReference type="RefSeq" id="WP_260795748.1">
    <property type="nucleotide sequence ID" value="NZ_CP093313.1"/>
</dbReference>
<dbReference type="Pfam" id="PF01288">
    <property type="entry name" value="HPPK"/>
    <property type="match status" value="1"/>
</dbReference>
<sequence length="191" mass="20224">MQIAYIGMGGNIPSTAGPAEATLVAAVQRLGSLGRIVAASSLYSTEPVGYADQPRFVNAVVAIETGLSARQVLESLLCIERAFGRDRSAGIKDGPRTLDLDLLLLGDEVVHESGLELPHPRIAERAFVLAPLAEIAPDLVIVTQGKSVKELLQRLTSDKTRNAVLPLHSDQWRAGGSGDIGARADARHADD</sequence>
<dbReference type="SUPFAM" id="SSF55083">
    <property type="entry name" value="6-hydroxymethyl-7,8-dihydropterin pyrophosphokinase, HPPK"/>
    <property type="match status" value="1"/>
</dbReference>
<reference evidence="14" key="1">
    <citation type="submission" date="2021-04" db="EMBL/GenBank/DDBJ databases">
        <title>Phylogenetic analysis of Acidobacteriaceae.</title>
        <authorList>
            <person name="Qiu L."/>
            <person name="Zhang Q."/>
        </authorList>
    </citation>
    <scope>NUCLEOTIDE SEQUENCE</scope>
    <source>
        <strain evidence="14">DSM 25168</strain>
    </source>
</reference>
<dbReference type="GO" id="GO:0016301">
    <property type="term" value="F:kinase activity"/>
    <property type="evidence" value="ECO:0007669"/>
    <property type="project" value="UniProtKB-KW"/>
</dbReference>
<comment type="function">
    <text evidence="10">Catalyzes the transfer of pyrophosphate from adenosine triphosphate (ATP) to 6-hydroxymethyl-7,8-dihydropterin, an enzymatic step in folate biosynthesis pathway.</text>
</comment>
<dbReference type="PANTHER" id="PTHR43071">
    <property type="entry name" value="2-AMINO-4-HYDROXY-6-HYDROXYMETHYLDIHYDROPTERIDINE PYROPHOSPHOKINASE"/>
    <property type="match status" value="1"/>
</dbReference>
<keyword evidence="7" id="KW-0418">Kinase</keyword>
<evidence type="ECO:0000256" key="6">
    <source>
        <dbReference type="ARBA" id="ARBA00022741"/>
    </source>
</evidence>
<evidence type="ECO:0000256" key="7">
    <source>
        <dbReference type="ARBA" id="ARBA00022777"/>
    </source>
</evidence>
<evidence type="ECO:0000259" key="13">
    <source>
        <dbReference type="PROSITE" id="PS00794"/>
    </source>
</evidence>
<dbReference type="EC" id="2.7.6.3" evidence="3"/>
<dbReference type="InterPro" id="IPR035907">
    <property type="entry name" value="Hppk_sf"/>
</dbReference>
<evidence type="ECO:0000256" key="12">
    <source>
        <dbReference type="ARBA" id="ARBA00033413"/>
    </source>
</evidence>
<keyword evidence="8" id="KW-0067">ATP-binding</keyword>
<keyword evidence="15" id="KW-1185">Reference proteome</keyword>
<keyword evidence="9" id="KW-0289">Folate biosynthesis</keyword>